<feature type="region of interest" description="Disordered" evidence="1">
    <location>
        <begin position="1"/>
        <end position="20"/>
    </location>
</feature>
<feature type="transmembrane region" description="Helical" evidence="2">
    <location>
        <begin position="70"/>
        <end position="89"/>
    </location>
</feature>
<keyword evidence="4" id="KW-1185">Reference proteome</keyword>
<name>A0A2P4PMS5_RHIID</name>
<keyword evidence="2" id="KW-0472">Membrane</keyword>
<protein>
    <submittedName>
        <fullName evidence="3">Uncharacterized protein</fullName>
    </submittedName>
</protein>
<evidence type="ECO:0000313" key="3">
    <source>
        <dbReference type="EMBL" id="POG66686.1"/>
    </source>
</evidence>
<dbReference type="Proteomes" id="UP000018888">
    <property type="component" value="Unassembled WGS sequence"/>
</dbReference>
<comment type="caution">
    <text evidence="3">The sequence shown here is derived from an EMBL/GenBank/DDBJ whole genome shotgun (WGS) entry which is preliminary data.</text>
</comment>
<dbReference type="AlphaFoldDB" id="A0A2P4PMS5"/>
<keyword evidence="2" id="KW-1133">Transmembrane helix</keyword>
<dbReference type="EMBL" id="AUPC02000185">
    <property type="protein sequence ID" value="POG66686.1"/>
    <property type="molecule type" value="Genomic_DNA"/>
</dbReference>
<accession>A0A2P4PMS5</accession>
<reference evidence="3 4" key="1">
    <citation type="journal article" date="2013" name="Proc. Natl. Acad. Sci. U.S.A.">
        <title>Genome of an arbuscular mycorrhizal fungus provides insight into the oldest plant symbiosis.</title>
        <authorList>
            <person name="Tisserant E."/>
            <person name="Malbreil M."/>
            <person name="Kuo A."/>
            <person name="Kohler A."/>
            <person name="Symeonidi A."/>
            <person name="Balestrini R."/>
            <person name="Charron P."/>
            <person name="Duensing N."/>
            <person name="Frei Dit Frey N."/>
            <person name="Gianinazzi-Pearson V."/>
            <person name="Gilbert L.B."/>
            <person name="Handa Y."/>
            <person name="Herr J.R."/>
            <person name="Hijri M."/>
            <person name="Koul R."/>
            <person name="Kawaguchi M."/>
            <person name="Krajinski F."/>
            <person name="Lammers P.J."/>
            <person name="Masclaux F.G."/>
            <person name="Murat C."/>
            <person name="Morin E."/>
            <person name="Ndikumana S."/>
            <person name="Pagni M."/>
            <person name="Petitpierre D."/>
            <person name="Requena N."/>
            <person name="Rosikiewicz P."/>
            <person name="Riley R."/>
            <person name="Saito K."/>
            <person name="San Clemente H."/>
            <person name="Shapiro H."/>
            <person name="van Tuinen D."/>
            <person name="Becard G."/>
            <person name="Bonfante P."/>
            <person name="Paszkowski U."/>
            <person name="Shachar-Hill Y.Y."/>
            <person name="Tuskan G.A."/>
            <person name="Young P.W."/>
            <person name="Sanders I.R."/>
            <person name="Henrissat B."/>
            <person name="Rensing S.A."/>
            <person name="Grigoriev I.V."/>
            <person name="Corradi N."/>
            <person name="Roux C."/>
            <person name="Martin F."/>
        </authorList>
    </citation>
    <scope>NUCLEOTIDE SEQUENCE [LARGE SCALE GENOMIC DNA]</scope>
    <source>
        <strain evidence="3 4">DAOM 197198</strain>
    </source>
</reference>
<keyword evidence="2" id="KW-0812">Transmembrane</keyword>
<organism evidence="3 4">
    <name type="scientific">Rhizophagus irregularis (strain DAOM 181602 / DAOM 197198 / MUCL 43194)</name>
    <name type="common">Arbuscular mycorrhizal fungus</name>
    <name type="synonym">Glomus intraradices</name>
    <dbReference type="NCBI Taxonomy" id="747089"/>
    <lineage>
        <taxon>Eukaryota</taxon>
        <taxon>Fungi</taxon>
        <taxon>Fungi incertae sedis</taxon>
        <taxon>Mucoromycota</taxon>
        <taxon>Glomeromycotina</taxon>
        <taxon>Glomeromycetes</taxon>
        <taxon>Glomerales</taxon>
        <taxon>Glomeraceae</taxon>
        <taxon>Rhizophagus</taxon>
    </lineage>
</organism>
<proteinExistence type="predicted"/>
<sequence>MLTQDDLDDEIIEDEEEGTEETECEQTDISVALALAINNINYCMWQDNCRFSKKNSNHTLKIENHFSEKLQGFVGIYSTIILGYLMFYIQIFKNIKDYLKALQIILAINKKTKHLKNQVAPIVADWPG</sequence>
<gene>
    <name evidence="3" type="ORF">GLOIN_2v1843995</name>
</gene>
<reference evidence="3 4" key="2">
    <citation type="journal article" date="2018" name="New Phytol.">
        <title>High intraspecific genome diversity in the model arbuscular mycorrhizal symbiont Rhizophagus irregularis.</title>
        <authorList>
            <person name="Chen E.C.H."/>
            <person name="Morin E."/>
            <person name="Beaudet D."/>
            <person name="Noel J."/>
            <person name="Yildirir G."/>
            <person name="Ndikumana S."/>
            <person name="Charron P."/>
            <person name="St-Onge C."/>
            <person name="Giorgi J."/>
            <person name="Kruger M."/>
            <person name="Marton T."/>
            <person name="Ropars J."/>
            <person name="Grigoriev I.V."/>
            <person name="Hainaut M."/>
            <person name="Henrissat B."/>
            <person name="Roux C."/>
            <person name="Martin F."/>
            <person name="Corradi N."/>
        </authorList>
    </citation>
    <scope>NUCLEOTIDE SEQUENCE [LARGE SCALE GENOMIC DNA]</scope>
    <source>
        <strain evidence="3 4">DAOM 197198</strain>
    </source>
</reference>
<evidence type="ECO:0000256" key="2">
    <source>
        <dbReference type="SAM" id="Phobius"/>
    </source>
</evidence>
<evidence type="ECO:0000313" key="4">
    <source>
        <dbReference type="Proteomes" id="UP000018888"/>
    </source>
</evidence>
<evidence type="ECO:0000256" key="1">
    <source>
        <dbReference type="SAM" id="MobiDB-lite"/>
    </source>
</evidence>